<evidence type="ECO:0000313" key="3">
    <source>
        <dbReference type="EMBL" id="CAF4827496.1"/>
    </source>
</evidence>
<name>A0A8S3BJ61_9BILA</name>
<feature type="compositionally biased region" description="Low complexity" evidence="1">
    <location>
        <begin position="7"/>
        <end position="30"/>
    </location>
</feature>
<comment type="caution">
    <text evidence="3">The sequence shown here is derived from an EMBL/GenBank/DDBJ whole genome shotgun (WGS) entry which is preliminary data.</text>
</comment>
<gene>
    <name evidence="2" type="ORF">SMN809_LOCUS47995</name>
    <name evidence="3" type="ORF">SMN809_LOCUS48318</name>
</gene>
<proteinExistence type="predicted"/>
<evidence type="ECO:0000313" key="4">
    <source>
        <dbReference type="Proteomes" id="UP000676336"/>
    </source>
</evidence>
<reference evidence="3" key="1">
    <citation type="submission" date="2021-02" db="EMBL/GenBank/DDBJ databases">
        <authorList>
            <person name="Nowell W R."/>
        </authorList>
    </citation>
    <scope>NUCLEOTIDE SEQUENCE</scope>
</reference>
<dbReference type="EMBL" id="CAJOBI010153223">
    <property type="protein sequence ID" value="CAF4819921.1"/>
    <property type="molecule type" value="Genomic_DNA"/>
</dbReference>
<dbReference type="Proteomes" id="UP000676336">
    <property type="component" value="Unassembled WGS sequence"/>
</dbReference>
<sequence length="40" mass="4340">MSENSPTSIQATNVNNNNNSNPTSDTGTSSVPFTLKRWNL</sequence>
<dbReference type="EMBL" id="CAJOBI010154962">
    <property type="protein sequence ID" value="CAF4827496.1"/>
    <property type="molecule type" value="Genomic_DNA"/>
</dbReference>
<dbReference type="AlphaFoldDB" id="A0A8S3BJ61"/>
<protein>
    <submittedName>
        <fullName evidence="3">Uncharacterized protein</fullName>
    </submittedName>
</protein>
<feature type="non-terminal residue" evidence="3">
    <location>
        <position position="40"/>
    </location>
</feature>
<organism evidence="3 4">
    <name type="scientific">Rotaria magnacalcarata</name>
    <dbReference type="NCBI Taxonomy" id="392030"/>
    <lineage>
        <taxon>Eukaryota</taxon>
        <taxon>Metazoa</taxon>
        <taxon>Spiralia</taxon>
        <taxon>Gnathifera</taxon>
        <taxon>Rotifera</taxon>
        <taxon>Eurotatoria</taxon>
        <taxon>Bdelloidea</taxon>
        <taxon>Philodinida</taxon>
        <taxon>Philodinidae</taxon>
        <taxon>Rotaria</taxon>
    </lineage>
</organism>
<evidence type="ECO:0000256" key="1">
    <source>
        <dbReference type="SAM" id="MobiDB-lite"/>
    </source>
</evidence>
<accession>A0A8S3BJ61</accession>
<feature type="region of interest" description="Disordered" evidence="1">
    <location>
        <begin position="1"/>
        <end position="40"/>
    </location>
</feature>
<evidence type="ECO:0000313" key="2">
    <source>
        <dbReference type="EMBL" id="CAF4819921.1"/>
    </source>
</evidence>